<evidence type="ECO:0000259" key="8">
    <source>
        <dbReference type="Pfam" id="PF16739"/>
    </source>
</evidence>
<feature type="compositionally biased region" description="Low complexity" evidence="6">
    <location>
        <begin position="274"/>
        <end position="285"/>
    </location>
</feature>
<keyword evidence="7" id="KW-1133">Transmembrane helix</keyword>
<protein>
    <submittedName>
        <fullName evidence="9">Mitochondrial antiviral signaling protein</fullName>
    </submittedName>
</protein>
<dbReference type="EMBL" id="WHWB01034395">
    <property type="protein sequence ID" value="KAJ7410627.1"/>
    <property type="molecule type" value="Genomic_DNA"/>
</dbReference>
<feature type="region of interest" description="Disordered" evidence="6">
    <location>
        <begin position="314"/>
        <end position="662"/>
    </location>
</feature>
<feature type="compositionally biased region" description="Polar residues" evidence="6">
    <location>
        <begin position="108"/>
        <end position="120"/>
    </location>
</feature>
<organism evidence="9 10">
    <name type="scientific">Willisornis vidua</name>
    <name type="common">Xingu scale-backed antbird</name>
    <dbReference type="NCBI Taxonomy" id="1566151"/>
    <lineage>
        <taxon>Eukaryota</taxon>
        <taxon>Metazoa</taxon>
        <taxon>Chordata</taxon>
        <taxon>Craniata</taxon>
        <taxon>Vertebrata</taxon>
        <taxon>Euteleostomi</taxon>
        <taxon>Archelosauria</taxon>
        <taxon>Archosauria</taxon>
        <taxon>Dinosauria</taxon>
        <taxon>Saurischia</taxon>
        <taxon>Theropoda</taxon>
        <taxon>Coelurosauria</taxon>
        <taxon>Aves</taxon>
        <taxon>Neognathae</taxon>
        <taxon>Neoaves</taxon>
        <taxon>Telluraves</taxon>
        <taxon>Australaves</taxon>
        <taxon>Passeriformes</taxon>
        <taxon>Thamnophilidae</taxon>
        <taxon>Willisornis</taxon>
    </lineage>
</organism>
<dbReference type="Pfam" id="PF16739">
    <property type="entry name" value="CARD_2"/>
    <property type="match status" value="1"/>
</dbReference>
<feature type="compositionally biased region" description="Polar residues" evidence="6">
    <location>
        <begin position="595"/>
        <end position="610"/>
    </location>
</feature>
<feature type="transmembrane region" description="Helical" evidence="7">
    <location>
        <begin position="669"/>
        <end position="688"/>
    </location>
</feature>
<reference evidence="9" key="1">
    <citation type="submission" date="2019-10" db="EMBL/GenBank/DDBJ databases">
        <authorList>
            <person name="Soares A.E.R."/>
            <person name="Aleixo A."/>
            <person name="Schneider P."/>
            <person name="Miyaki C.Y."/>
            <person name="Schneider M.P."/>
            <person name="Mello C."/>
            <person name="Vasconcelos A.T.R."/>
        </authorList>
    </citation>
    <scope>NUCLEOTIDE SEQUENCE</scope>
    <source>
        <tissue evidence="9">Muscle</tissue>
    </source>
</reference>
<comment type="caution">
    <text evidence="9">The sequence shown here is derived from an EMBL/GenBank/DDBJ whole genome shotgun (WGS) entry which is preliminary data.</text>
</comment>
<evidence type="ECO:0000256" key="4">
    <source>
        <dbReference type="ARBA" id="ARBA00022843"/>
    </source>
</evidence>
<gene>
    <name evidence="9" type="primary">MAVS</name>
    <name evidence="9" type="ORF">WISP_107141</name>
</gene>
<proteinExistence type="predicted"/>
<accession>A0ABQ9CWM8</accession>
<keyword evidence="4" id="KW-0832">Ubl conjugation</keyword>
<feature type="compositionally biased region" description="Polar residues" evidence="6">
    <location>
        <begin position="492"/>
        <end position="506"/>
    </location>
</feature>
<feature type="compositionally biased region" description="Basic and acidic residues" evidence="6">
    <location>
        <begin position="397"/>
        <end position="415"/>
    </location>
</feature>
<keyword evidence="7" id="KW-0812">Transmembrane</keyword>
<keyword evidence="5" id="KW-0391">Immunity</keyword>
<dbReference type="InterPro" id="IPR011029">
    <property type="entry name" value="DEATH-like_dom_sf"/>
</dbReference>
<evidence type="ECO:0000256" key="1">
    <source>
        <dbReference type="ARBA" id="ARBA00022499"/>
    </source>
</evidence>
<feature type="domain" description="Caspase recruitment" evidence="8">
    <location>
        <begin position="10"/>
        <end position="91"/>
    </location>
</feature>
<feature type="compositionally biased region" description="Low complexity" evidence="6">
    <location>
        <begin position="419"/>
        <end position="433"/>
    </location>
</feature>
<keyword evidence="3" id="KW-0399">Innate immunity</keyword>
<dbReference type="Proteomes" id="UP001145742">
    <property type="component" value="Unassembled WGS sequence"/>
</dbReference>
<evidence type="ECO:0000256" key="5">
    <source>
        <dbReference type="ARBA" id="ARBA00022859"/>
    </source>
</evidence>
<keyword evidence="1" id="KW-1017">Isopeptide bond</keyword>
<dbReference type="Gene3D" id="1.10.533.10">
    <property type="entry name" value="Death Domain, Fas"/>
    <property type="match status" value="1"/>
</dbReference>
<keyword evidence="10" id="KW-1185">Reference proteome</keyword>
<evidence type="ECO:0000256" key="7">
    <source>
        <dbReference type="SAM" id="Phobius"/>
    </source>
</evidence>
<evidence type="ECO:0000256" key="3">
    <source>
        <dbReference type="ARBA" id="ARBA00022588"/>
    </source>
</evidence>
<keyword evidence="7" id="KW-0472">Membrane</keyword>
<keyword evidence="2" id="KW-0597">Phosphoprotein</keyword>
<evidence type="ECO:0000256" key="6">
    <source>
        <dbReference type="SAM" id="MobiDB-lite"/>
    </source>
</evidence>
<name>A0ABQ9CWM8_9PASS</name>
<evidence type="ECO:0000313" key="10">
    <source>
        <dbReference type="Proteomes" id="UP001145742"/>
    </source>
</evidence>
<feature type="region of interest" description="Disordered" evidence="6">
    <location>
        <begin position="230"/>
        <end position="289"/>
    </location>
</feature>
<evidence type="ECO:0000256" key="2">
    <source>
        <dbReference type="ARBA" id="ARBA00022553"/>
    </source>
</evidence>
<feature type="compositionally biased region" description="Low complexity" evidence="6">
    <location>
        <begin position="539"/>
        <end position="554"/>
    </location>
</feature>
<evidence type="ECO:0000313" key="9">
    <source>
        <dbReference type="EMBL" id="KAJ7410627.1"/>
    </source>
</evidence>
<feature type="region of interest" description="Disordered" evidence="6">
    <location>
        <begin position="99"/>
        <end position="139"/>
    </location>
</feature>
<dbReference type="InterPro" id="IPR031964">
    <property type="entry name" value="CARD_dom"/>
</dbReference>
<sequence length="692" mass="72681">MGLAEEKVYSHIMRNLRRFGTIHVASLADSLTCLVDSDRDELHAREEMRGSQATVFKFYQLLRCRKDWVMDLIQALRHNNAGHLADEVQEVYDTWKRRPSAATTTSSLPSNARPATSSTGAQTPSPQPNPAPGAPMAEQPRQDLSLDDHLPVSQSAATTMSTDLEARAPVQESPLTLLRAVVDAKEKAQTPFIASLVGATAQGLGHPIGPRPPHCSDLTQLISFQLPKKLEQESPQPTPPGSMVDGGVSNGHGREGHLSHPTEAMQGSVGTPGVASVAVPSAVPPEQGRDWLSRRPVCVDNGCFGNANHLHRGTPGLALGRAPASREPSVTHSPEQPRNEPEEDSDVSMELPPRLGAHSVGQQPPNSLPKKQPMPSSEPPSSFVDVRSPLLIQEQFDAEKKQDRMQQEHRADGDTSMKTTTPGTTPVPRGTDPSCDTSVKPPVPEEKLPVGSRAGSTHSVPMKEKVFPASSDPLLGTGVVGSSEGTPGRSASRVSSGTSVWTSFSDTEQDVEFSKPDVLVSTAPGSPEVASKYPNYQVPSNPNSAASSSLGLSSDPILVSTDTSRSGGAFPRVSSGCLAPAARADPGEEEAAGASRNSCPAPSWDSTSMGTHEVHVDHHPSVQLGAGNDGVGPLGSSPMFDSSGGHGAATSSSQAKVPAGDSNSPSLSYVLPAVGIAVISAVAFLVYARLQK</sequence>